<feature type="transmembrane region" description="Helical" evidence="6">
    <location>
        <begin position="235"/>
        <end position="256"/>
    </location>
</feature>
<feature type="transmembrane region" description="Helical" evidence="6">
    <location>
        <begin position="349"/>
        <end position="369"/>
    </location>
</feature>
<evidence type="ECO:0000256" key="1">
    <source>
        <dbReference type="ARBA" id="ARBA00004651"/>
    </source>
</evidence>
<comment type="subcellular location">
    <subcellularLocation>
        <location evidence="1">Cell membrane</location>
        <topology evidence="1">Multi-pass membrane protein</topology>
    </subcellularLocation>
</comment>
<dbReference type="GO" id="GO:0005886">
    <property type="term" value="C:plasma membrane"/>
    <property type="evidence" value="ECO:0007669"/>
    <property type="project" value="UniProtKB-SubCell"/>
</dbReference>
<name>A0A1G1W6K0_9BACT</name>
<dbReference type="InterPro" id="IPR004477">
    <property type="entry name" value="ComEC_N"/>
</dbReference>
<feature type="transmembrane region" description="Helical" evidence="6">
    <location>
        <begin position="212"/>
        <end position="228"/>
    </location>
</feature>
<feature type="transmembrane region" description="Helical" evidence="6">
    <location>
        <begin position="294"/>
        <end position="315"/>
    </location>
</feature>
<evidence type="ECO:0000256" key="4">
    <source>
        <dbReference type="ARBA" id="ARBA00022989"/>
    </source>
</evidence>
<proteinExistence type="predicted"/>
<keyword evidence="4 6" id="KW-1133">Transmembrane helix</keyword>
<evidence type="ECO:0000313" key="9">
    <source>
        <dbReference type="Proteomes" id="UP000176631"/>
    </source>
</evidence>
<dbReference type="AlphaFoldDB" id="A0A1G1W6K0"/>
<feature type="transmembrane region" description="Helical" evidence="6">
    <location>
        <begin position="162"/>
        <end position="183"/>
    </location>
</feature>
<evidence type="ECO:0000256" key="6">
    <source>
        <dbReference type="SAM" id="Phobius"/>
    </source>
</evidence>
<feature type="transmembrane region" description="Helical" evidence="6">
    <location>
        <begin position="190"/>
        <end position="206"/>
    </location>
</feature>
<keyword evidence="3 6" id="KW-0812">Transmembrane</keyword>
<keyword evidence="5 6" id="KW-0472">Membrane</keyword>
<reference evidence="8 9" key="1">
    <citation type="journal article" date="2016" name="Nat. Commun.">
        <title>Thousands of microbial genomes shed light on interconnected biogeochemical processes in an aquifer system.</title>
        <authorList>
            <person name="Anantharaman K."/>
            <person name="Brown C.T."/>
            <person name="Hug L.A."/>
            <person name="Sharon I."/>
            <person name="Castelle C.J."/>
            <person name="Probst A.J."/>
            <person name="Thomas B.C."/>
            <person name="Singh A."/>
            <person name="Wilkins M.J."/>
            <person name="Karaoz U."/>
            <person name="Brodie E.L."/>
            <person name="Williams K.H."/>
            <person name="Hubbard S.S."/>
            <person name="Banfield J.F."/>
        </authorList>
    </citation>
    <scope>NUCLEOTIDE SEQUENCE [LARGE SCALE GENOMIC DNA]</scope>
</reference>
<protein>
    <recommendedName>
        <fullName evidence="7">ComEC/Rec2-related protein domain-containing protein</fullName>
    </recommendedName>
</protein>
<comment type="caution">
    <text evidence="8">The sequence shown here is derived from an EMBL/GenBank/DDBJ whole genome shotgun (WGS) entry which is preliminary data.</text>
</comment>
<dbReference type="NCBIfam" id="TIGR00360">
    <property type="entry name" value="ComEC_N-term"/>
    <property type="match status" value="1"/>
</dbReference>
<sequence>MKTSKTKSPQSSSWKKFTTLIILITTTSLLCIRFATFLEKPKEGFVEFKATLLEEPKIFRNWQYFDIDGYILQTVSDPTFEYGDILKIKGQLVGGKLSSPLIEKVGESTWQRKLYFFRQKLNDKITATLPQPESALLAGIVLGEKENLPADLKDSLVRSGTIHVVVVSGYNISVVSGFLIGLAGFVHRRVAIILGLVGIAFYTFLVGADPPAVRAAIMGGLAFFAAFFGRQTFTFYALILAGSLMFILEPAVLSNIGFQLSFLATAGIVVFQKRVLSIFRLLPKPLNDDLSTTVSAQLLVAPVIFYHFGSVSAISPAANAAVLWIIPIATILGFIFLLAAFIFMPIATIIGWIIWALLFTFISLVNIFSKLPISYFTFKPSNILVLVFYYLCVLVIFLYLIYGRLAKSK</sequence>
<accession>A0A1G1W6K0</accession>
<evidence type="ECO:0000313" key="8">
    <source>
        <dbReference type="EMBL" id="OGY23251.1"/>
    </source>
</evidence>
<evidence type="ECO:0000259" key="7">
    <source>
        <dbReference type="Pfam" id="PF03772"/>
    </source>
</evidence>
<feature type="domain" description="ComEC/Rec2-related protein" evidence="7">
    <location>
        <begin position="140"/>
        <end position="400"/>
    </location>
</feature>
<organism evidence="8 9">
    <name type="scientific">Candidatus Woykebacteria bacterium RBG_13_40_15</name>
    <dbReference type="NCBI Taxonomy" id="1802593"/>
    <lineage>
        <taxon>Bacteria</taxon>
        <taxon>Candidatus Woykeibacteriota</taxon>
    </lineage>
</organism>
<feature type="transmembrane region" description="Helical" evidence="6">
    <location>
        <begin position="20"/>
        <end position="38"/>
    </location>
</feature>
<feature type="transmembrane region" description="Helical" evidence="6">
    <location>
        <begin position="381"/>
        <end position="402"/>
    </location>
</feature>
<dbReference type="Proteomes" id="UP000176631">
    <property type="component" value="Unassembled WGS sequence"/>
</dbReference>
<dbReference type="Pfam" id="PF03772">
    <property type="entry name" value="Competence"/>
    <property type="match status" value="1"/>
</dbReference>
<dbReference type="PANTHER" id="PTHR30619:SF7">
    <property type="entry name" value="BETA-LACTAMASE DOMAIN PROTEIN"/>
    <property type="match status" value="1"/>
</dbReference>
<dbReference type="PANTHER" id="PTHR30619">
    <property type="entry name" value="DNA INTERNALIZATION/COMPETENCE PROTEIN COMEC/REC2"/>
    <property type="match status" value="1"/>
</dbReference>
<dbReference type="STRING" id="1802593.A2172_02670"/>
<evidence type="ECO:0000256" key="2">
    <source>
        <dbReference type="ARBA" id="ARBA00022475"/>
    </source>
</evidence>
<evidence type="ECO:0000256" key="3">
    <source>
        <dbReference type="ARBA" id="ARBA00022692"/>
    </source>
</evidence>
<gene>
    <name evidence="8" type="ORF">A2172_02670</name>
</gene>
<dbReference type="InterPro" id="IPR052159">
    <property type="entry name" value="Competence_DNA_uptake"/>
</dbReference>
<feature type="transmembrane region" description="Helical" evidence="6">
    <location>
        <begin position="321"/>
        <end position="342"/>
    </location>
</feature>
<evidence type="ECO:0000256" key="5">
    <source>
        <dbReference type="ARBA" id="ARBA00023136"/>
    </source>
</evidence>
<keyword evidence="2" id="KW-1003">Cell membrane</keyword>
<dbReference type="EMBL" id="MHCP01000028">
    <property type="protein sequence ID" value="OGY23251.1"/>
    <property type="molecule type" value="Genomic_DNA"/>
</dbReference>